<dbReference type="STRING" id="8469.M7BHI0"/>
<dbReference type="AlphaFoldDB" id="M7BHI0"/>
<sequence length="131" mass="14239">MLRLRHPVWPAGAGCGHAAQPAGAAPPRPETFSPGPSQISFTATSTMGKRSMSPIQEETGSDDMEEREIEETELDETDCYAESVPEGRKRAKKFKKVKKEQDPTGWSSSFAELSGIRISQSNQGSSLTNLL</sequence>
<keyword evidence="3" id="KW-1185">Reference proteome</keyword>
<dbReference type="Proteomes" id="UP000031443">
    <property type="component" value="Unassembled WGS sequence"/>
</dbReference>
<reference evidence="3" key="1">
    <citation type="journal article" date="2013" name="Nat. Genet.">
        <title>The draft genomes of soft-shell turtle and green sea turtle yield insights into the development and evolution of the turtle-specific body plan.</title>
        <authorList>
            <person name="Wang Z."/>
            <person name="Pascual-Anaya J."/>
            <person name="Zadissa A."/>
            <person name="Li W."/>
            <person name="Niimura Y."/>
            <person name="Huang Z."/>
            <person name="Li C."/>
            <person name="White S."/>
            <person name="Xiong Z."/>
            <person name="Fang D."/>
            <person name="Wang B."/>
            <person name="Ming Y."/>
            <person name="Chen Y."/>
            <person name="Zheng Y."/>
            <person name="Kuraku S."/>
            <person name="Pignatelli M."/>
            <person name="Herrero J."/>
            <person name="Beal K."/>
            <person name="Nozawa M."/>
            <person name="Li Q."/>
            <person name="Wang J."/>
            <person name="Zhang H."/>
            <person name="Yu L."/>
            <person name="Shigenobu S."/>
            <person name="Wang J."/>
            <person name="Liu J."/>
            <person name="Flicek P."/>
            <person name="Searle S."/>
            <person name="Wang J."/>
            <person name="Kuratani S."/>
            <person name="Yin Y."/>
            <person name="Aken B."/>
            <person name="Zhang G."/>
            <person name="Irie N."/>
        </authorList>
    </citation>
    <scope>NUCLEOTIDE SEQUENCE [LARGE SCALE GENOMIC DNA]</scope>
</reference>
<feature type="compositionally biased region" description="Polar residues" evidence="1">
    <location>
        <begin position="34"/>
        <end position="58"/>
    </location>
</feature>
<dbReference type="EMBL" id="KB522472">
    <property type="protein sequence ID" value="EMP37331.1"/>
    <property type="molecule type" value="Genomic_DNA"/>
</dbReference>
<feature type="compositionally biased region" description="Acidic residues" evidence="1">
    <location>
        <begin position="59"/>
        <end position="79"/>
    </location>
</feature>
<protein>
    <submittedName>
        <fullName evidence="2">Poly(A)-specific ribonuclease PARN</fullName>
    </submittedName>
</protein>
<evidence type="ECO:0000313" key="2">
    <source>
        <dbReference type="EMBL" id="EMP37331.1"/>
    </source>
</evidence>
<proteinExistence type="predicted"/>
<name>M7BHI0_CHEMY</name>
<feature type="compositionally biased region" description="Basic residues" evidence="1">
    <location>
        <begin position="89"/>
        <end position="98"/>
    </location>
</feature>
<feature type="region of interest" description="Disordered" evidence="1">
    <location>
        <begin position="1"/>
        <end position="110"/>
    </location>
</feature>
<gene>
    <name evidence="2" type="ORF">UY3_05466</name>
</gene>
<accession>M7BHI0</accession>
<evidence type="ECO:0000313" key="3">
    <source>
        <dbReference type="Proteomes" id="UP000031443"/>
    </source>
</evidence>
<feature type="compositionally biased region" description="Low complexity" evidence="1">
    <location>
        <begin position="10"/>
        <end position="23"/>
    </location>
</feature>
<evidence type="ECO:0000256" key="1">
    <source>
        <dbReference type="SAM" id="MobiDB-lite"/>
    </source>
</evidence>
<organism evidence="2 3">
    <name type="scientific">Chelonia mydas</name>
    <name type="common">Green sea-turtle</name>
    <name type="synonym">Chelonia agassizi</name>
    <dbReference type="NCBI Taxonomy" id="8469"/>
    <lineage>
        <taxon>Eukaryota</taxon>
        <taxon>Metazoa</taxon>
        <taxon>Chordata</taxon>
        <taxon>Craniata</taxon>
        <taxon>Vertebrata</taxon>
        <taxon>Euteleostomi</taxon>
        <taxon>Archelosauria</taxon>
        <taxon>Testudinata</taxon>
        <taxon>Testudines</taxon>
        <taxon>Cryptodira</taxon>
        <taxon>Durocryptodira</taxon>
        <taxon>Americhelydia</taxon>
        <taxon>Chelonioidea</taxon>
        <taxon>Cheloniidae</taxon>
        <taxon>Chelonia</taxon>
    </lineage>
</organism>